<feature type="transmembrane region" description="Helical" evidence="6">
    <location>
        <begin position="153"/>
        <end position="172"/>
    </location>
</feature>
<keyword evidence="5 6" id="KW-0472">Membrane</keyword>
<keyword evidence="8" id="KW-1185">Reference proteome</keyword>
<evidence type="ECO:0000256" key="3">
    <source>
        <dbReference type="ARBA" id="ARBA00022692"/>
    </source>
</evidence>
<evidence type="ECO:0000256" key="4">
    <source>
        <dbReference type="ARBA" id="ARBA00022989"/>
    </source>
</evidence>
<comment type="subcellular location">
    <subcellularLocation>
        <location evidence="1">Membrane</location>
        <topology evidence="1">Multi-pass membrane protein</topology>
    </subcellularLocation>
</comment>
<comment type="caution">
    <text evidence="7">The sequence shown here is derived from an EMBL/GenBank/DDBJ whole genome shotgun (WGS) entry which is preliminary data.</text>
</comment>
<organism evidence="7 8">
    <name type="scientific">Adhaeribacter pallidiroseus</name>
    <dbReference type="NCBI Taxonomy" id="2072847"/>
    <lineage>
        <taxon>Bacteria</taxon>
        <taxon>Pseudomonadati</taxon>
        <taxon>Bacteroidota</taxon>
        <taxon>Cytophagia</taxon>
        <taxon>Cytophagales</taxon>
        <taxon>Hymenobacteraceae</taxon>
        <taxon>Adhaeribacter</taxon>
    </lineage>
</organism>
<dbReference type="PANTHER" id="PTHR12778:SF10">
    <property type="entry name" value="MAJOR FACILITATOR SUPERFAMILY DOMAIN-CONTAINING PROTEIN 3"/>
    <property type="match status" value="1"/>
</dbReference>
<dbReference type="Pfam" id="PF07690">
    <property type="entry name" value="MFS_1"/>
    <property type="match status" value="1"/>
</dbReference>
<feature type="transmembrane region" description="Helical" evidence="6">
    <location>
        <begin position="309"/>
        <end position="327"/>
    </location>
</feature>
<feature type="transmembrane region" description="Helical" evidence="6">
    <location>
        <begin position="178"/>
        <end position="197"/>
    </location>
</feature>
<feature type="transmembrane region" description="Helical" evidence="6">
    <location>
        <begin position="276"/>
        <end position="297"/>
    </location>
</feature>
<feature type="transmembrane region" description="Helical" evidence="6">
    <location>
        <begin position="83"/>
        <end position="102"/>
    </location>
</feature>
<protein>
    <recommendedName>
        <fullName evidence="9">MFS transporter</fullName>
    </recommendedName>
</protein>
<reference evidence="7 8" key="1">
    <citation type="submission" date="2018-04" db="EMBL/GenBank/DDBJ databases">
        <title>Adhaeribacter sp. HMF7616 genome sequencing and assembly.</title>
        <authorList>
            <person name="Kang H."/>
            <person name="Kang J."/>
            <person name="Cha I."/>
            <person name="Kim H."/>
            <person name="Joh K."/>
        </authorList>
    </citation>
    <scope>NUCLEOTIDE SEQUENCE [LARGE SCALE GENOMIC DNA]</scope>
    <source>
        <strain evidence="7 8">HMF7616</strain>
    </source>
</reference>
<keyword evidence="4 6" id="KW-1133">Transmembrane helix</keyword>
<dbReference type="GO" id="GO:0016020">
    <property type="term" value="C:membrane"/>
    <property type="evidence" value="ECO:0007669"/>
    <property type="project" value="UniProtKB-SubCell"/>
</dbReference>
<evidence type="ECO:0000313" key="7">
    <source>
        <dbReference type="EMBL" id="RDC64556.1"/>
    </source>
</evidence>
<dbReference type="PANTHER" id="PTHR12778">
    <property type="entry name" value="SOLUTE CARRIER FAMILY 33 ACETYL-COA TRANSPORTER -RELATED"/>
    <property type="match status" value="1"/>
</dbReference>
<proteinExistence type="predicted"/>
<feature type="transmembrane region" description="Helical" evidence="6">
    <location>
        <begin position="339"/>
        <end position="359"/>
    </location>
</feature>
<dbReference type="RefSeq" id="WP_115373697.1">
    <property type="nucleotide sequence ID" value="NZ_QASA01000001.1"/>
</dbReference>
<accession>A0A369QMV4</accession>
<gene>
    <name evidence="7" type="ORF">AHMF7616_03170</name>
</gene>
<feature type="transmembrane region" description="Helical" evidence="6">
    <location>
        <begin position="114"/>
        <end position="141"/>
    </location>
</feature>
<name>A0A369QMV4_9BACT</name>
<feature type="transmembrane region" description="Helical" evidence="6">
    <location>
        <begin position="241"/>
        <end position="264"/>
    </location>
</feature>
<dbReference type="InterPro" id="IPR036259">
    <property type="entry name" value="MFS_trans_sf"/>
</dbReference>
<dbReference type="SUPFAM" id="SSF103473">
    <property type="entry name" value="MFS general substrate transporter"/>
    <property type="match status" value="1"/>
</dbReference>
<dbReference type="OrthoDB" id="924673at2"/>
<keyword evidence="2" id="KW-0813">Transport</keyword>
<evidence type="ECO:0000256" key="2">
    <source>
        <dbReference type="ARBA" id="ARBA00022448"/>
    </source>
</evidence>
<dbReference type="Proteomes" id="UP000253919">
    <property type="component" value="Unassembled WGS sequence"/>
</dbReference>
<feature type="transmembrane region" description="Helical" evidence="6">
    <location>
        <begin position="12"/>
        <end position="38"/>
    </location>
</feature>
<evidence type="ECO:0000313" key="8">
    <source>
        <dbReference type="Proteomes" id="UP000253919"/>
    </source>
</evidence>
<feature type="transmembrane region" description="Helical" evidence="6">
    <location>
        <begin position="44"/>
        <end position="62"/>
    </location>
</feature>
<dbReference type="AlphaFoldDB" id="A0A369QMV4"/>
<dbReference type="Gene3D" id="1.20.1250.20">
    <property type="entry name" value="MFS general substrate transporter like domains"/>
    <property type="match status" value="1"/>
</dbReference>
<dbReference type="EMBL" id="QASA01000001">
    <property type="protein sequence ID" value="RDC64556.1"/>
    <property type="molecule type" value="Genomic_DNA"/>
</dbReference>
<feature type="transmembrane region" description="Helical" evidence="6">
    <location>
        <begin position="397"/>
        <end position="416"/>
    </location>
</feature>
<evidence type="ECO:0000256" key="6">
    <source>
        <dbReference type="SAM" id="Phobius"/>
    </source>
</evidence>
<feature type="transmembrane region" description="Helical" evidence="6">
    <location>
        <begin position="371"/>
        <end position="391"/>
    </location>
</feature>
<evidence type="ECO:0000256" key="5">
    <source>
        <dbReference type="ARBA" id="ARBA00023136"/>
    </source>
</evidence>
<sequence length="431" mass="47554">MRLPALTQSAQMRYFTFFYLYLMQGIPSGFALTAIANYLAGKGVSSASIGTFVSIVGIPWIIQFGWGPLIDRYQYSVVGHRKQWVVLTQFAAFLASLTLLLVNDPVTQLSFLGLVFFTHSLFASVQDASVDAMAISVVPVAERGRLNACMRGGLLMGISFGAAALAYVLHQYGFKTAVLVQSGVLFIFTVITFFVKLDPNDPLLPNRKLAKKLVRSEENPQLKKVFQFLWRSITEAHSLRTFGVIALSYLCFSIFIRSFAFHLIQVLHWPDQEVSVLQGGWGSALTLIVVLSGGILADRLSPQRLQIKVMGFLAVFLIVFNLLAFLWNIRPFAVSGLLIWNIADPMFSVAAFPILMTLCKDYTAGSQFTTYMALINFCEIIGSYVSGWALLVVPAPVLGVGCGVVLFICMYVVYTLNKSATHTAKSLVPEM</sequence>
<dbReference type="GO" id="GO:0022857">
    <property type="term" value="F:transmembrane transporter activity"/>
    <property type="evidence" value="ECO:0007669"/>
    <property type="project" value="InterPro"/>
</dbReference>
<evidence type="ECO:0000256" key="1">
    <source>
        <dbReference type="ARBA" id="ARBA00004141"/>
    </source>
</evidence>
<dbReference type="InterPro" id="IPR011701">
    <property type="entry name" value="MFS"/>
</dbReference>
<evidence type="ECO:0008006" key="9">
    <source>
        <dbReference type="Google" id="ProtNLM"/>
    </source>
</evidence>
<dbReference type="InterPro" id="IPR004752">
    <property type="entry name" value="AmpG_permease/AT-1"/>
</dbReference>
<keyword evidence="3 6" id="KW-0812">Transmembrane</keyword>